<protein>
    <submittedName>
        <fullName evidence="1">Uncharacterized protein</fullName>
    </submittedName>
</protein>
<dbReference type="Proteomes" id="UP000276834">
    <property type="component" value="Unassembled WGS sequence"/>
</dbReference>
<name>A0A3L8SXH3_CHLGU</name>
<organism evidence="1 2">
    <name type="scientific">Chloebia gouldiae</name>
    <name type="common">Gouldian finch</name>
    <name type="synonym">Erythrura gouldiae</name>
    <dbReference type="NCBI Taxonomy" id="44316"/>
    <lineage>
        <taxon>Eukaryota</taxon>
        <taxon>Metazoa</taxon>
        <taxon>Chordata</taxon>
        <taxon>Craniata</taxon>
        <taxon>Vertebrata</taxon>
        <taxon>Euteleostomi</taxon>
        <taxon>Archelosauria</taxon>
        <taxon>Archosauria</taxon>
        <taxon>Dinosauria</taxon>
        <taxon>Saurischia</taxon>
        <taxon>Theropoda</taxon>
        <taxon>Coelurosauria</taxon>
        <taxon>Aves</taxon>
        <taxon>Neognathae</taxon>
        <taxon>Neoaves</taxon>
        <taxon>Telluraves</taxon>
        <taxon>Australaves</taxon>
        <taxon>Passeriformes</taxon>
        <taxon>Passeroidea</taxon>
        <taxon>Passeridae</taxon>
        <taxon>Chloebia</taxon>
    </lineage>
</organism>
<dbReference type="AlphaFoldDB" id="A0A3L8SXH3"/>
<dbReference type="EMBL" id="QUSF01000005">
    <property type="protein sequence ID" value="RLW09193.1"/>
    <property type="molecule type" value="Genomic_DNA"/>
</dbReference>
<evidence type="ECO:0000313" key="2">
    <source>
        <dbReference type="Proteomes" id="UP000276834"/>
    </source>
</evidence>
<proteinExistence type="predicted"/>
<reference evidence="1 2" key="1">
    <citation type="journal article" date="2018" name="Proc. R. Soc. B">
        <title>A non-coding region near Follistatin controls head colour polymorphism in the Gouldian finch.</title>
        <authorList>
            <person name="Toomey M.B."/>
            <person name="Marques C.I."/>
            <person name="Andrade P."/>
            <person name="Araujo P.M."/>
            <person name="Sabatino S."/>
            <person name="Gazda M.A."/>
            <person name="Afonso S."/>
            <person name="Lopes R.J."/>
            <person name="Corbo J.C."/>
            <person name="Carneiro M."/>
        </authorList>
    </citation>
    <scope>NUCLEOTIDE SEQUENCE [LARGE SCALE GENOMIC DNA]</scope>
    <source>
        <strain evidence="1">Red01</strain>
        <tissue evidence="1">Muscle</tissue>
    </source>
</reference>
<accession>A0A3L8SXH3</accession>
<comment type="caution">
    <text evidence="1">The sequence shown here is derived from an EMBL/GenBank/DDBJ whole genome shotgun (WGS) entry which is preliminary data.</text>
</comment>
<keyword evidence="2" id="KW-1185">Reference proteome</keyword>
<evidence type="ECO:0000313" key="1">
    <source>
        <dbReference type="EMBL" id="RLW09193.1"/>
    </source>
</evidence>
<gene>
    <name evidence="1" type="ORF">DV515_00002647</name>
</gene>
<sequence>MGNLVLSRLWCLLALGALLLALGLRLLPPQLHAVRACHGIAALAGRVLPACWPRGDPQEQFGNLFSRVTFDSKVKWKLWEAGSVFPAVFSQESRAMATKGAAPSGAGVGQRVEGVHDCCQGPALLQPAPCQRGCLSSTAPGTWHPSKELSGDLIGHVIQRYRTKQGKNPSRREGRKEGRYCNIQGINLRLRVDLMKLEFASMIVRQLKADSCLYCCQLEFKSQEKMEDIYSQRCLGGFKVPRLLAPKHAWEASGLQQGAASRAQLLHIFAP</sequence>